<reference evidence="4" key="2">
    <citation type="journal article" date="2022" name="Proc. Natl. Acad. Sci. U.S.A.">
        <title>Diploid-dominant life cycles characterize the early evolution of Fungi.</title>
        <authorList>
            <person name="Amses K.R."/>
            <person name="Simmons D.R."/>
            <person name="Longcore J.E."/>
            <person name="Mondo S.J."/>
            <person name="Seto K."/>
            <person name="Jeronimo G.H."/>
            <person name="Bonds A.E."/>
            <person name="Quandt C.A."/>
            <person name="Davis W.J."/>
            <person name="Chang Y."/>
            <person name="Federici B.A."/>
            <person name="Kuo A."/>
            <person name="LaButti K."/>
            <person name="Pangilinan J."/>
            <person name="Andreopoulos W."/>
            <person name="Tritt A."/>
            <person name="Riley R."/>
            <person name="Hundley H."/>
            <person name="Johnson J."/>
            <person name="Lipzen A."/>
            <person name="Barry K."/>
            <person name="Lang B.F."/>
            <person name="Cuomo C.A."/>
            <person name="Buchler N.E."/>
            <person name="Grigoriev I.V."/>
            <person name="Spatafora J.W."/>
            <person name="Stajich J.E."/>
            <person name="James T.Y."/>
        </authorList>
    </citation>
    <scope>NUCLEOTIDE SEQUENCE</scope>
    <source>
        <strain evidence="4">AG</strain>
    </source>
</reference>
<proteinExistence type="predicted"/>
<dbReference type="InterPro" id="IPR036047">
    <property type="entry name" value="F-box-like_dom_sf"/>
</dbReference>
<dbReference type="Pfam" id="PF12937">
    <property type="entry name" value="F-box-like"/>
    <property type="match status" value="1"/>
</dbReference>
<feature type="coiled-coil region" evidence="1">
    <location>
        <begin position="84"/>
        <end position="122"/>
    </location>
</feature>
<dbReference type="SUPFAM" id="SSF81383">
    <property type="entry name" value="F-box domain"/>
    <property type="match status" value="1"/>
</dbReference>
<comment type="caution">
    <text evidence="4">The sequence shown here is derived from an EMBL/GenBank/DDBJ whole genome shotgun (WGS) entry which is preliminary data.</text>
</comment>
<accession>A0AAD5E5D5</accession>
<dbReference type="Gene3D" id="1.20.1280.50">
    <property type="match status" value="1"/>
</dbReference>
<evidence type="ECO:0000256" key="1">
    <source>
        <dbReference type="SAM" id="Coils"/>
    </source>
</evidence>
<feature type="compositionally biased region" description="Low complexity" evidence="2">
    <location>
        <begin position="153"/>
        <end position="174"/>
    </location>
</feature>
<protein>
    <recommendedName>
        <fullName evidence="3">F-box domain-containing protein</fullName>
    </recommendedName>
</protein>
<name>A0AAD5E5D5_UMBRA</name>
<dbReference type="EMBL" id="MU620951">
    <property type="protein sequence ID" value="KAI8576680.1"/>
    <property type="molecule type" value="Genomic_DNA"/>
</dbReference>
<dbReference type="SMART" id="SM00256">
    <property type="entry name" value="FBOX"/>
    <property type="match status" value="1"/>
</dbReference>
<dbReference type="InterPro" id="IPR001810">
    <property type="entry name" value="F-box_dom"/>
</dbReference>
<evidence type="ECO:0000259" key="3">
    <source>
        <dbReference type="PROSITE" id="PS50181"/>
    </source>
</evidence>
<gene>
    <name evidence="4" type="ORF">K450DRAFT_255650</name>
</gene>
<reference evidence="4" key="1">
    <citation type="submission" date="2021-06" db="EMBL/GenBank/DDBJ databases">
        <authorList>
            <consortium name="DOE Joint Genome Institute"/>
            <person name="Mondo S.J."/>
            <person name="Amses K.R."/>
            <person name="Simmons D.R."/>
            <person name="Longcore J.E."/>
            <person name="Seto K."/>
            <person name="Alves G.H."/>
            <person name="Bonds A.E."/>
            <person name="Quandt C.A."/>
            <person name="Davis W.J."/>
            <person name="Chang Y."/>
            <person name="Letcher P.M."/>
            <person name="Powell M.J."/>
            <person name="Kuo A."/>
            <person name="Labutti K."/>
            <person name="Pangilinan J."/>
            <person name="Andreopoulos W."/>
            <person name="Tritt A."/>
            <person name="Riley R."/>
            <person name="Hundley H."/>
            <person name="Johnson J."/>
            <person name="Lipzen A."/>
            <person name="Barry K."/>
            <person name="Berbee M.L."/>
            <person name="Buchler N.E."/>
            <person name="Grigoriev I.V."/>
            <person name="Spatafora J.W."/>
            <person name="Stajich J.E."/>
            <person name="James T.Y."/>
        </authorList>
    </citation>
    <scope>NUCLEOTIDE SEQUENCE</scope>
    <source>
        <strain evidence="4">AG</strain>
    </source>
</reference>
<evidence type="ECO:0000313" key="4">
    <source>
        <dbReference type="EMBL" id="KAI8576680.1"/>
    </source>
</evidence>
<organism evidence="4 5">
    <name type="scientific">Umbelopsis ramanniana AG</name>
    <dbReference type="NCBI Taxonomy" id="1314678"/>
    <lineage>
        <taxon>Eukaryota</taxon>
        <taxon>Fungi</taxon>
        <taxon>Fungi incertae sedis</taxon>
        <taxon>Mucoromycota</taxon>
        <taxon>Mucoromycotina</taxon>
        <taxon>Umbelopsidomycetes</taxon>
        <taxon>Umbelopsidales</taxon>
        <taxon>Umbelopsidaceae</taxon>
        <taxon>Umbelopsis</taxon>
    </lineage>
</organism>
<dbReference type="Proteomes" id="UP001206595">
    <property type="component" value="Unassembled WGS sequence"/>
</dbReference>
<dbReference type="GeneID" id="75916718"/>
<dbReference type="RefSeq" id="XP_051441684.1">
    <property type="nucleotide sequence ID" value="XM_051591375.1"/>
</dbReference>
<feature type="domain" description="F-box" evidence="3">
    <location>
        <begin position="29"/>
        <end position="76"/>
    </location>
</feature>
<dbReference type="PROSITE" id="PS50181">
    <property type="entry name" value="FBOX"/>
    <property type="match status" value="1"/>
</dbReference>
<sequence>MDIPPTEAASPLKRGRFVNTYRRSPTTTRLSLEDLPVEILLLIFDRLEYWEVCRVSQANRYINDVTSSHYSLWRRVIDCIDESDNALKKNMVALQINLMRLRQEFQQSCDDLLQRFNETEQRRIHKEPSWRPPEYDQANTASNRDEQLDWPVSPKESCSSSSLSSASTSLDLSSGIESHSRSPPLTIVNDGTLSILHPHGHESVSLTILSIPDICKQ</sequence>
<keyword evidence="1" id="KW-0175">Coiled coil</keyword>
<feature type="region of interest" description="Disordered" evidence="2">
    <location>
        <begin position="123"/>
        <end position="184"/>
    </location>
</feature>
<evidence type="ECO:0000313" key="5">
    <source>
        <dbReference type="Proteomes" id="UP001206595"/>
    </source>
</evidence>
<keyword evidence="5" id="KW-1185">Reference proteome</keyword>
<evidence type="ECO:0000256" key="2">
    <source>
        <dbReference type="SAM" id="MobiDB-lite"/>
    </source>
</evidence>
<dbReference type="AlphaFoldDB" id="A0AAD5E5D5"/>